<keyword evidence="1" id="KW-0808">Transferase</keyword>
<organism evidence="4 5">
    <name type="scientific">Ditylenchus dipsaci</name>
    <dbReference type="NCBI Taxonomy" id="166011"/>
    <lineage>
        <taxon>Eukaryota</taxon>
        <taxon>Metazoa</taxon>
        <taxon>Ecdysozoa</taxon>
        <taxon>Nematoda</taxon>
        <taxon>Chromadorea</taxon>
        <taxon>Rhabditida</taxon>
        <taxon>Tylenchina</taxon>
        <taxon>Tylenchomorpha</taxon>
        <taxon>Sphaerularioidea</taxon>
        <taxon>Anguinidae</taxon>
        <taxon>Anguininae</taxon>
        <taxon>Ditylenchus</taxon>
    </lineage>
</organism>
<evidence type="ECO:0000313" key="5">
    <source>
        <dbReference type="WBParaSite" id="jg6370"/>
    </source>
</evidence>
<dbReference type="Proteomes" id="UP000887574">
    <property type="component" value="Unplaced"/>
</dbReference>
<evidence type="ECO:0000256" key="1">
    <source>
        <dbReference type="ARBA" id="ARBA00022679"/>
    </source>
</evidence>
<dbReference type="GO" id="GO:0006796">
    <property type="term" value="P:phosphate-containing compound metabolic process"/>
    <property type="evidence" value="ECO:0007669"/>
    <property type="project" value="UniProtKB-ARBA"/>
</dbReference>
<dbReference type="SUPFAM" id="SSF53613">
    <property type="entry name" value="Ribokinase-like"/>
    <property type="match status" value="1"/>
</dbReference>
<feature type="domain" description="Carbohydrate kinase PfkB" evidence="3">
    <location>
        <begin position="7"/>
        <end position="85"/>
    </location>
</feature>
<dbReference type="AlphaFoldDB" id="A0A915EGA4"/>
<sequence>MFSAELQHLLITIDKSGCVLVTKTDDRSTTTKYITPPSITQQEVVSVSGAGDCFNSGFLSAMLHNFGIEKSVEIAKDCANKSLRSIDAVPEDLLLRV</sequence>
<dbReference type="PROSITE" id="PS00584">
    <property type="entry name" value="PFKB_KINASES_2"/>
    <property type="match status" value="1"/>
</dbReference>
<dbReference type="GO" id="GO:0016301">
    <property type="term" value="F:kinase activity"/>
    <property type="evidence" value="ECO:0007669"/>
    <property type="project" value="UniProtKB-KW"/>
</dbReference>
<keyword evidence="2" id="KW-0418">Kinase</keyword>
<protein>
    <submittedName>
        <fullName evidence="5">Carbohydrate kinase PfkB domain-containing protein</fullName>
    </submittedName>
</protein>
<keyword evidence="4" id="KW-1185">Reference proteome</keyword>
<evidence type="ECO:0000259" key="3">
    <source>
        <dbReference type="Pfam" id="PF00294"/>
    </source>
</evidence>
<evidence type="ECO:0000256" key="2">
    <source>
        <dbReference type="ARBA" id="ARBA00022777"/>
    </source>
</evidence>
<dbReference type="WBParaSite" id="jg6370">
    <property type="protein sequence ID" value="jg6370"/>
    <property type="gene ID" value="jg6370"/>
</dbReference>
<name>A0A915EGA4_9BILA</name>
<reference evidence="5" key="1">
    <citation type="submission" date="2022-11" db="UniProtKB">
        <authorList>
            <consortium name="WormBaseParasite"/>
        </authorList>
    </citation>
    <scope>IDENTIFICATION</scope>
</reference>
<evidence type="ECO:0000313" key="4">
    <source>
        <dbReference type="Proteomes" id="UP000887574"/>
    </source>
</evidence>
<dbReference type="InterPro" id="IPR002173">
    <property type="entry name" value="Carboh/pur_kinase_PfkB_CS"/>
</dbReference>
<accession>A0A915EGA4</accession>
<dbReference type="Pfam" id="PF00294">
    <property type="entry name" value="PfkB"/>
    <property type="match status" value="1"/>
</dbReference>
<dbReference type="InterPro" id="IPR011611">
    <property type="entry name" value="PfkB_dom"/>
</dbReference>
<dbReference type="Gene3D" id="3.40.1190.20">
    <property type="match status" value="1"/>
</dbReference>
<dbReference type="InterPro" id="IPR029056">
    <property type="entry name" value="Ribokinase-like"/>
</dbReference>
<proteinExistence type="predicted"/>